<evidence type="ECO:0000256" key="3">
    <source>
        <dbReference type="ARBA" id="ARBA00022741"/>
    </source>
</evidence>
<evidence type="ECO:0000259" key="7">
    <source>
        <dbReference type="Pfam" id="PF00294"/>
    </source>
</evidence>
<dbReference type="InterPro" id="IPR029056">
    <property type="entry name" value="Ribokinase-like"/>
</dbReference>
<dbReference type="Proteomes" id="UP000061839">
    <property type="component" value="Chromosome"/>
</dbReference>
<evidence type="ECO:0000256" key="6">
    <source>
        <dbReference type="PIRNR" id="PIRNR000535"/>
    </source>
</evidence>
<name>A0A0D4BYS1_9MICC</name>
<dbReference type="PIRSF" id="PIRSF000535">
    <property type="entry name" value="1PFK/6PFK/LacC"/>
    <property type="match status" value="1"/>
</dbReference>
<evidence type="ECO:0000256" key="4">
    <source>
        <dbReference type="ARBA" id="ARBA00022777"/>
    </source>
</evidence>
<evidence type="ECO:0000256" key="1">
    <source>
        <dbReference type="ARBA" id="ARBA00010688"/>
    </source>
</evidence>
<dbReference type="Gene3D" id="3.40.1190.20">
    <property type="match status" value="1"/>
</dbReference>
<keyword evidence="5" id="KW-0067">ATP-binding</keyword>
<dbReference type="PATRIC" id="fig|1618207.4.peg.1617"/>
<dbReference type="AlphaFoldDB" id="A0A0D4BYS1"/>
<dbReference type="InterPro" id="IPR011611">
    <property type="entry name" value="PfkB_dom"/>
</dbReference>
<comment type="similarity">
    <text evidence="1">Belongs to the carbohydrate kinase PfkB family.</text>
</comment>
<dbReference type="PROSITE" id="PS00583">
    <property type="entry name" value="PFKB_KINASES_1"/>
    <property type="match status" value="1"/>
</dbReference>
<dbReference type="Pfam" id="PF00294">
    <property type="entry name" value="PfkB"/>
    <property type="match status" value="1"/>
</dbReference>
<dbReference type="HOGENOM" id="CLU_050013_0_0_11"/>
<dbReference type="SUPFAM" id="SSF53613">
    <property type="entry name" value="Ribokinase-like"/>
    <property type="match status" value="1"/>
</dbReference>
<dbReference type="OrthoDB" id="9801219at2"/>
<sequence>MILTLTPNPAIDLTYRVNGLVPGESHRVPAPLNRAGGKGINVSRVLHSQGISSRIVATAGGQTGEQLATELRSDGLSLRLIPVQSDTRRTIALVDEASGLTSIFNERGLELDAAEWQSVADVVADELVGAQILVASGSLPPGAPADFYPGLIALARHLGVSAVIDTSGAGLLSAASAGAELLKPNRAELLEATGERELSAGARVLLRLGAKRLLVSDGENGMLAFENGVAGHLSARLPEPLSGNPTGAGDAAVAGAASIMAEARQAAKPVVLEQMLRRAAAWGSAAVLMPGAGEISERWTELEATLILEEHH</sequence>
<keyword evidence="2 6" id="KW-0808">Transferase</keyword>
<accession>A0A0D4BYS1</accession>
<keyword evidence="4 8" id="KW-0418">Kinase</keyword>
<reference evidence="8 9" key="1">
    <citation type="journal article" date="2015" name="Genome Announc.">
        <title>Complete Genome Sequencing of Protease-Producing Novel Arthrobacter sp. Strain IHBB 11108 Using PacBio Single-Molecule Real-Time Sequencing Technology.</title>
        <authorList>
            <person name="Kiran S."/>
            <person name="Swarnkar M.K."/>
            <person name="Pal M."/>
            <person name="Thakur R."/>
            <person name="Tewari R."/>
            <person name="Singh A.K."/>
            <person name="Gulati A."/>
        </authorList>
    </citation>
    <scope>NUCLEOTIDE SEQUENCE [LARGE SCALE GENOMIC DNA]</scope>
    <source>
        <strain evidence="8 9">IHBB 11108</strain>
    </source>
</reference>
<feature type="domain" description="Carbohydrate kinase PfkB" evidence="7">
    <location>
        <begin position="10"/>
        <end position="295"/>
    </location>
</feature>
<keyword evidence="3" id="KW-0547">Nucleotide-binding</keyword>
<dbReference type="GO" id="GO:0005829">
    <property type="term" value="C:cytosol"/>
    <property type="evidence" value="ECO:0007669"/>
    <property type="project" value="TreeGrafter"/>
</dbReference>
<evidence type="ECO:0000313" key="9">
    <source>
        <dbReference type="Proteomes" id="UP000061839"/>
    </source>
</evidence>
<dbReference type="STRING" id="1618207.UM93_07995"/>
<evidence type="ECO:0000256" key="5">
    <source>
        <dbReference type="ARBA" id="ARBA00022840"/>
    </source>
</evidence>
<dbReference type="NCBIfam" id="TIGR03168">
    <property type="entry name" value="1-PFK"/>
    <property type="match status" value="1"/>
</dbReference>
<evidence type="ECO:0000256" key="2">
    <source>
        <dbReference type="ARBA" id="ARBA00022679"/>
    </source>
</evidence>
<dbReference type="KEGG" id="ari:UM93_07995"/>
<organism evidence="8 9">
    <name type="scientific">Psychromicrobium lacuslunae</name>
    <dbReference type="NCBI Taxonomy" id="1618207"/>
    <lineage>
        <taxon>Bacteria</taxon>
        <taxon>Bacillati</taxon>
        <taxon>Actinomycetota</taxon>
        <taxon>Actinomycetes</taxon>
        <taxon>Micrococcales</taxon>
        <taxon>Micrococcaceae</taxon>
        <taxon>Psychromicrobium</taxon>
    </lineage>
</organism>
<dbReference type="GO" id="GO:0005524">
    <property type="term" value="F:ATP binding"/>
    <property type="evidence" value="ECO:0007669"/>
    <property type="project" value="UniProtKB-KW"/>
</dbReference>
<gene>
    <name evidence="8" type="ORF">UM93_07995</name>
</gene>
<proteinExistence type="inferred from homology"/>
<dbReference type="InterPro" id="IPR002173">
    <property type="entry name" value="Carboh/pur_kinase_PfkB_CS"/>
</dbReference>
<dbReference type="PANTHER" id="PTHR46566">
    <property type="entry name" value="1-PHOSPHOFRUCTOKINASE-RELATED"/>
    <property type="match status" value="1"/>
</dbReference>
<protein>
    <submittedName>
        <fullName evidence="8">Ribokinase</fullName>
    </submittedName>
</protein>
<dbReference type="GO" id="GO:0008443">
    <property type="term" value="F:phosphofructokinase activity"/>
    <property type="evidence" value="ECO:0007669"/>
    <property type="project" value="TreeGrafter"/>
</dbReference>
<dbReference type="EMBL" id="CP011005">
    <property type="protein sequence ID" value="AJT41474.1"/>
    <property type="molecule type" value="Genomic_DNA"/>
</dbReference>
<evidence type="ECO:0000313" key="8">
    <source>
        <dbReference type="EMBL" id="AJT41474.1"/>
    </source>
</evidence>
<keyword evidence="9" id="KW-1185">Reference proteome</keyword>
<dbReference type="PANTHER" id="PTHR46566:SF5">
    <property type="entry name" value="1-PHOSPHOFRUCTOKINASE"/>
    <property type="match status" value="1"/>
</dbReference>
<dbReference type="InterPro" id="IPR017583">
    <property type="entry name" value="Tagatose/fructose_Pkinase"/>
</dbReference>